<name>A0A382GNK2_9ZZZZ</name>
<gene>
    <name evidence="1" type="ORF">METZ01_LOCUS229413</name>
</gene>
<dbReference type="AlphaFoldDB" id="A0A382GNK2"/>
<feature type="non-terminal residue" evidence="1">
    <location>
        <position position="62"/>
    </location>
</feature>
<accession>A0A382GNK2</accession>
<evidence type="ECO:0000313" key="1">
    <source>
        <dbReference type="EMBL" id="SVB76559.1"/>
    </source>
</evidence>
<proteinExistence type="predicted"/>
<protein>
    <submittedName>
        <fullName evidence="1">Uncharacterized protein</fullName>
    </submittedName>
</protein>
<reference evidence="1" key="1">
    <citation type="submission" date="2018-05" db="EMBL/GenBank/DDBJ databases">
        <authorList>
            <person name="Lanie J.A."/>
            <person name="Ng W.-L."/>
            <person name="Kazmierczak K.M."/>
            <person name="Andrzejewski T.M."/>
            <person name="Davidsen T.M."/>
            <person name="Wayne K.J."/>
            <person name="Tettelin H."/>
            <person name="Glass J.I."/>
            <person name="Rusch D."/>
            <person name="Podicherti R."/>
            <person name="Tsui H.-C.T."/>
            <person name="Winkler M.E."/>
        </authorList>
    </citation>
    <scope>NUCLEOTIDE SEQUENCE</scope>
</reference>
<organism evidence="1">
    <name type="scientific">marine metagenome</name>
    <dbReference type="NCBI Taxonomy" id="408172"/>
    <lineage>
        <taxon>unclassified sequences</taxon>
        <taxon>metagenomes</taxon>
        <taxon>ecological metagenomes</taxon>
    </lineage>
</organism>
<sequence>MNGTRNPTMTLSAVVGPCAGLHPLARVLGAIAGVNQQPPVSPEALEHIISEYPAGVVAHVPL</sequence>
<dbReference type="EMBL" id="UINC01056479">
    <property type="protein sequence ID" value="SVB76559.1"/>
    <property type="molecule type" value="Genomic_DNA"/>
</dbReference>